<dbReference type="EMBL" id="CP013244">
    <property type="protein sequence ID" value="ANP44917.1"/>
    <property type="molecule type" value="Genomic_DNA"/>
</dbReference>
<keyword evidence="10" id="KW-1185">Reference proteome</keyword>
<name>A0A1B1AED6_9PROT</name>
<feature type="transmembrane region" description="Helical" evidence="8">
    <location>
        <begin position="57"/>
        <end position="79"/>
    </location>
</feature>
<dbReference type="InParanoid" id="A0A1B1AED6"/>
<keyword evidence="4" id="KW-1003">Cell membrane</keyword>
<evidence type="ECO:0000256" key="7">
    <source>
        <dbReference type="ARBA" id="ARBA00023136"/>
    </source>
</evidence>
<dbReference type="PANTHER" id="PTHR34702:SF1">
    <property type="entry name" value="NA(+)_H(+) ANTIPORTER SUBUNIT F"/>
    <property type="match status" value="1"/>
</dbReference>
<dbReference type="RefSeq" id="WP_066767573.1">
    <property type="nucleotide sequence ID" value="NZ_CP013244.1"/>
</dbReference>
<dbReference type="KEGG" id="cbot:ATE48_02745"/>
<keyword evidence="3" id="KW-0813">Transport</keyword>
<dbReference type="GO" id="GO:0005886">
    <property type="term" value="C:plasma membrane"/>
    <property type="evidence" value="ECO:0007669"/>
    <property type="project" value="UniProtKB-SubCell"/>
</dbReference>
<evidence type="ECO:0000256" key="2">
    <source>
        <dbReference type="ARBA" id="ARBA00009212"/>
    </source>
</evidence>
<evidence type="ECO:0008006" key="11">
    <source>
        <dbReference type="Google" id="ProtNLM"/>
    </source>
</evidence>
<dbReference type="Pfam" id="PF04066">
    <property type="entry name" value="MrpF_PhaF"/>
    <property type="match status" value="1"/>
</dbReference>
<dbReference type="InterPro" id="IPR007208">
    <property type="entry name" value="MrpF/PhaF-like"/>
</dbReference>
<evidence type="ECO:0000256" key="3">
    <source>
        <dbReference type="ARBA" id="ARBA00022448"/>
    </source>
</evidence>
<dbReference type="STRING" id="1759059.ATE48_02745"/>
<feature type="transmembrane region" description="Helical" evidence="8">
    <location>
        <begin position="6"/>
        <end position="23"/>
    </location>
</feature>
<evidence type="ECO:0000256" key="6">
    <source>
        <dbReference type="ARBA" id="ARBA00022989"/>
    </source>
</evidence>
<proteinExistence type="inferred from homology"/>
<evidence type="ECO:0000256" key="1">
    <source>
        <dbReference type="ARBA" id="ARBA00004651"/>
    </source>
</evidence>
<dbReference type="Proteomes" id="UP000092498">
    <property type="component" value="Chromosome"/>
</dbReference>
<gene>
    <name evidence="9" type="ORF">ATE48_02745</name>
</gene>
<organism evidence="9 10">
    <name type="scientific">Candidatus Viadribacter manganicus</name>
    <dbReference type="NCBI Taxonomy" id="1759059"/>
    <lineage>
        <taxon>Bacteria</taxon>
        <taxon>Pseudomonadati</taxon>
        <taxon>Pseudomonadota</taxon>
        <taxon>Alphaproteobacteria</taxon>
        <taxon>Hyphomonadales</taxon>
        <taxon>Hyphomonadaceae</taxon>
        <taxon>Candidatus Viadribacter</taxon>
    </lineage>
</organism>
<evidence type="ECO:0000256" key="8">
    <source>
        <dbReference type="SAM" id="Phobius"/>
    </source>
</evidence>
<keyword evidence="6 8" id="KW-1133">Transmembrane helix</keyword>
<comment type="subcellular location">
    <subcellularLocation>
        <location evidence="1">Cell membrane</location>
        <topology evidence="1">Multi-pass membrane protein</topology>
    </subcellularLocation>
</comment>
<sequence>MTALAAAIGVGIALLLCVVRLFVGPTLYDRTLAANGVIIKIAIIVAAGGVIAGRAVFVDAALAFVLASMVANVAVLKFFRLRTFQAPLARAEDL</sequence>
<feature type="transmembrane region" description="Helical" evidence="8">
    <location>
        <begin position="32"/>
        <end position="51"/>
    </location>
</feature>
<evidence type="ECO:0000256" key="5">
    <source>
        <dbReference type="ARBA" id="ARBA00022692"/>
    </source>
</evidence>
<accession>A0A1B1AED6</accession>
<dbReference type="AlphaFoldDB" id="A0A1B1AED6"/>
<evidence type="ECO:0000256" key="4">
    <source>
        <dbReference type="ARBA" id="ARBA00022475"/>
    </source>
</evidence>
<keyword evidence="7 8" id="KW-0472">Membrane</keyword>
<dbReference type="PANTHER" id="PTHR34702">
    <property type="entry name" value="NA(+)/H(+) ANTIPORTER SUBUNIT F1"/>
    <property type="match status" value="1"/>
</dbReference>
<reference evidence="9 10" key="1">
    <citation type="submission" date="2015-11" db="EMBL/GenBank/DDBJ databases">
        <title>Whole-Genome Sequence of Candidatus Oderbacter manganicum from the National Park Lower Oder Valley, Germany.</title>
        <authorList>
            <person name="Braun B."/>
            <person name="Liere K."/>
            <person name="Szewzyk U."/>
        </authorList>
    </citation>
    <scope>NUCLEOTIDE SEQUENCE [LARGE SCALE GENOMIC DNA]</scope>
    <source>
        <strain evidence="9 10">OTSz_A_272</strain>
    </source>
</reference>
<evidence type="ECO:0000313" key="9">
    <source>
        <dbReference type="EMBL" id="ANP44917.1"/>
    </source>
</evidence>
<keyword evidence="5 8" id="KW-0812">Transmembrane</keyword>
<evidence type="ECO:0000313" key="10">
    <source>
        <dbReference type="Proteomes" id="UP000092498"/>
    </source>
</evidence>
<dbReference type="GO" id="GO:0015385">
    <property type="term" value="F:sodium:proton antiporter activity"/>
    <property type="evidence" value="ECO:0007669"/>
    <property type="project" value="TreeGrafter"/>
</dbReference>
<comment type="similarity">
    <text evidence="2">Belongs to the CPA3 antiporters (TC 2.A.63) subunit F family.</text>
</comment>
<protein>
    <recommendedName>
        <fullName evidence="11">Cation:proton antiporter</fullName>
    </recommendedName>
</protein>